<organism evidence="1">
    <name type="scientific">Oryza glumipatula</name>
    <dbReference type="NCBI Taxonomy" id="40148"/>
    <lineage>
        <taxon>Eukaryota</taxon>
        <taxon>Viridiplantae</taxon>
        <taxon>Streptophyta</taxon>
        <taxon>Embryophyta</taxon>
        <taxon>Tracheophyta</taxon>
        <taxon>Spermatophyta</taxon>
        <taxon>Magnoliopsida</taxon>
        <taxon>Liliopsida</taxon>
        <taxon>Poales</taxon>
        <taxon>Poaceae</taxon>
        <taxon>BOP clade</taxon>
        <taxon>Oryzoideae</taxon>
        <taxon>Oryzeae</taxon>
        <taxon>Oryzinae</taxon>
        <taxon>Oryza</taxon>
    </lineage>
</organism>
<dbReference type="Gramene" id="OGLUM10G11040.1">
    <property type="protein sequence ID" value="OGLUM10G11040.1"/>
    <property type="gene ID" value="OGLUM10G11040"/>
</dbReference>
<dbReference type="HOGENOM" id="CLU_103115_0_0_1"/>
<dbReference type="AlphaFoldDB" id="A0A0E0BAY3"/>
<evidence type="ECO:0000313" key="1">
    <source>
        <dbReference type="EnsemblPlants" id="OGLUM10G11040.1"/>
    </source>
</evidence>
<dbReference type="Proteomes" id="UP000026961">
    <property type="component" value="Chromosome 10"/>
</dbReference>
<sequence length="235" mass="26454">MVEEGCPFEAASLKEYRWWFQGNGMFTVFFDSQCLGGLENSIPYPRDNMEWTGYMPSGLPLARIALREIKNAAWEIKCFSTKGCKKLGKSILMTCQGNLKDLNLEPKLQNMLYEAGLPTKVDEIPSDDDVSTTVCTPSPPKDSSIDVFDDWMISQRGFSRYIDLDVENRNEFCPTTQDASQVTEHTQYDDMVPAREAIAPSDPGETVSFQSTSFGQVVDWTSTGMTPMFRQNTLT</sequence>
<proteinExistence type="predicted"/>
<dbReference type="EnsemblPlants" id="OGLUM10G11040.1">
    <property type="protein sequence ID" value="OGLUM10G11040.1"/>
    <property type="gene ID" value="OGLUM10G11040"/>
</dbReference>
<name>A0A0E0BAY3_9ORYZ</name>
<accession>A0A0E0BAY3</accession>
<reference evidence="1" key="1">
    <citation type="submission" date="2015-04" db="UniProtKB">
        <authorList>
            <consortium name="EnsemblPlants"/>
        </authorList>
    </citation>
    <scope>IDENTIFICATION</scope>
</reference>
<protein>
    <submittedName>
        <fullName evidence="1">Uncharacterized protein</fullName>
    </submittedName>
</protein>
<evidence type="ECO:0000313" key="2">
    <source>
        <dbReference type="Proteomes" id="UP000026961"/>
    </source>
</evidence>
<keyword evidence="2" id="KW-1185">Reference proteome</keyword>
<reference evidence="1" key="2">
    <citation type="submission" date="2018-05" db="EMBL/GenBank/DDBJ databases">
        <title>OgluRS3 (Oryza glumaepatula Reference Sequence Version 3).</title>
        <authorList>
            <person name="Zhang J."/>
            <person name="Kudrna D."/>
            <person name="Lee S."/>
            <person name="Talag J."/>
            <person name="Welchert J."/>
            <person name="Wing R.A."/>
        </authorList>
    </citation>
    <scope>NUCLEOTIDE SEQUENCE [LARGE SCALE GENOMIC DNA]</scope>
</reference>
<dbReference type="STRING" id="40148.A0A0E0BAY3"/>